<dbReference type="PANTHER" id="PTHR37515">
    <property type="entry name" value="YALI0C09240P"/>
    <property type="match status" value="1"/>
</dbReference>
<dbReference type="VEuPathDB" id="AmoebaDB:DDB_G0273937"/>
<protein>
    <submittedName>
        <fullName evidence="1">Uncharacterized protein</fullName>
    </submittedName>
</protein>
<keyword evidence="3" id="KW-1185">Reference proteome</keyword>
<dbReference type="GeneID" id="8619215"/>
<dbReference type="KEGG" id="ddi:DDB_G0272572"/>
<dbReference type="RefSeq" id="XP_645087.1">
    <property type="nucleotide sequence ID" value="XM_639995.1"/>
</dbReference>
<dbReference type="PANTHER" id="PTHR37515:SF2">
    <property type="entry name" value="YALI0C09240P"/>
    <property type="match status" value="1"/>
</dbReference>
<accession>Q556M8</accession>
<dbReference type="EMBL" id="AAFI02000009">
    <property type="protein sequence ID" value="EAL70923.1"/>
    <property type="molecule type" value="Genomic_DNA"/>
</dbReference>
<dbReference type="HOGENOM" id="CLU_1457006_0_0_1"/>
<dbReference type="PaxDb" id="44689-DDB0168017"/>
<evidence type="ECO:0000313" key="1">
    <source>
        <dbReference type="EMBL" id="EAL70402.1"/>
    </source>
</evidence>
<reference evidence="1" key="3">
    <citation type="submission" date="2009-08" db="EMBL/GenBank/DDBJ databases">
        <authorList>
            <consortium name="The Dictyostelium discoideum Sequencing Consortium"/>
            <person name="Eichinger L."/>
            <person name="Pachebat J.A."/>
            <person name="Gloeckner G."/>
            <person name="Rajandream M.-A."/>
            <person name="Sucgang R."/>
            <person name="Song J."/>
            <person name="Cox E.C."/>
            <person name="Tunggal B."/>
            <person name="Szafranski K."/>
            <person name="Konfortov B.A."/>
            <person name="Farbrother P."/>
            <person name="Bankier A.T."/>
            <person name="Lehmann R."/>
            <person name="Hamlin N."/>
            <person name="Xu Q."/>
            <person name="Davies R."/>
            <person name="Gaudet P."/>
            <person name="Fey P."/>
            <person name="Pilcher K."/>
            <person name="Chen G."/>
            <person name="Saunders D."/>
            <person name="Sodergren E."/>
            <person name="Davis P."/>
            <person name="Nie X."/>
            <person name="Kerhornou A."/>
            <person name="Hemphill L."/>
            <person name="Bason N."/>
            <person name="Berriman M."/>
            <person name="Desany B."/>
            <person name="Churcher C."/>
            <person name="Cooper J."/>
            <person name="van Driessche N."/>
            <person name="Cronin A."/>
            <person name="Goodhead I."/>
            <person name="Muzny D."/>
            <person name="Hall N."/>
            <person name="Harper D."/>
            <person name="Lindsay R."/>
            <person name="Hauser H."/>
            <person name="James K."/>
            <person name="Quiles M."/>
            <person name="Buchrieser C."/>
            <person name="Wardroper A."/>
            <person name="Thangavelu M."/>
            <person name="Johnson D."/>
            <person name="Knights A."/>
            <person name="Loulseged H."/>
            <person name="Mungall K."/>
            <person name="Price C."/>
            <person name="Ma J."/>
            <person name="Quail M."/>
            <person name="Hernandez J."/>
            <person name="Rabbinowitsch E."/>
            <person name="Steffen D."/>
            <person name="Sanders M."/>
            <person name="Weinstock G."/>
            <person name="Sharp S."/>
            <person name="Just E."/>
            <person name="Shaulsky G."/>
            <person name="Simmonds M."/>
            <person name="Tivey A."/>
            <person name="White B."/>
            <person name="Walker D."/>
            <person name="Woodward J."/>
            <person name="Winckler T."/>
            <person name="Schleicher M."/>
            <person name="Rosenthal A."/>
            <person name="Rivero F."/>
            <person name="Chisholm R.L."/>
            <person name="Gibbs R."/>
            <person name="Loomis W.F."/>
            <person name="Platzer M."/>
            <person name="Kay R.R."/>
            <person name="Williams J."/>
            <person name="Dear P.H."/>
            <person name="Noegel A.A."/>
            <person name="Barrell B."/>
            <person name="Kuspa A."/>
        </authorList>
    </citation>
    <scope>NUCLEOTIDE SEQUENCE</scope>
    <source>
        <strain evidence="1">AX4</strain>
    </source>
</reference>
<organism evidence="1 3">
    <name type="scientific">Dictyostelium discoideum</name>
    <name type="common">Social amoeba</name>
    <dbReference type="NCBI Taxonomy" id="44689"/>
    <lineage>
        <taxon>Eukaryota</taxon>
        <taxon>Amoebozoa</taxon>
        <taxon>Evosea</taxon>
        <taxon>Eumycetozoa</taxon>
        <taxon>Dictyostelia</taxon>
        <taxon>Dictyosteliales</taxon>
        <taxon>Dictyosteliaceae</taxon>
        <taxon>Dictyostelium</taxon>
    </lineage>
</organism>
<dbReference type="EMBL" id="AAFI02000011">
    <property type="protein sequence ID" value="EAL70402.1"/>
    <property type="molecule type" value="Genomic_DNA"/>
</dbReference>
<dbReference type="SMR" id="Q556M8"/>
<dbReference type="GeneID" id="8618761"/>
<evidence type="ECO:0000313" key="3">
    <source>
        <dbReference type="Proteomes" id="UP000002195"/>
    </source>
</evidence>
<dbReference type="AlphaFoldDB" id="Q556M8"/>
<reference evidence="1 3" key="1">
    <citation type="journal article" date="2002" name="Nature">
        <title>Sequence and analysis of chromosome 2 of Dictyostelium discoideum.</title>
        <authorList>
            <consortium name="Dictyostelium Genome Sequencing Consortium"/>
            <person name="Glockner G."/>
            <person name="Eichinger L."/>
            <person name="Szafranski K."/>
            <person name="Pachebat J.A."/>
            <person name="Bankier A.T."/>
            <person name="Dear P.H."/>
            <person name="Lehmann R."/>
            <person name="Baumgart C."/>
            <person name="Parra G."/>
            <person name="Abril J.F."/>
            <person name="Guigo R."/>
            <person name="Kumpf K."/>
            <person name="Tunggal B."/>
            <person name="Cox E."/>
            <person name="Quail M.A."/>
            <person name="Platzer M."/>
            <person name="Rosenthal A."/>
            <person name="Noegel A.A."/>
        </authorList>
    </citation>
    <scope>NUCLEOTIDE SEQUENCE [LARGE SCALE GENOMIC DNA]</scope>
    <source>
        <strain evidence="1 3">AX4</strain>
    </source>
</reference>
<dbReference type="eggNOG" id="ENOG502SCJT">
    <property type="taxonomic scope" value="Eukaryota"/>
</dbReference>
<dbReference type="OMA" id="SHGRYGI"/>
<dbReference type="Proteomes" id="UP000002195">
    <property type="component" value="Unassembled WGS sequence"/>
</dbReference>
<dbReference type="dictyBase" id="DDB_G0272572"/>
<dbReference type="RefSeq" id="XP_644327.1">
    <property type="nucleotide sequence ID" value="XM_639235.1"/>
</dbReference>
<comment type="caution">
    <text evidence="1">The sequence shown here is derived from an EMBL/GenBank/DDBJ whole genome shotgun (WGS) entry which is preliminary data.</text>
</comment>
<evidence type="ECO:0000313" key="2">
    <source>
        <dbReference type="EMBL" id="EAL70923.1"/>
    </source>
</evidence>
<name>Q556M8_DICDI</name>
<dbReference type="KEGG" id="ddi:DDB_G0273937"/>
<sequence length="194" mass="22255">MENYLFRDANSEELKEIEGLKPIKKLENILKDIGAPNKQITTLENYKNYLKEDALSKKSWGLESFNQPNQTDDDLFKETVLIEGGDNTKHVYCFIDAYTANPVTIKVTRPDANSLQPLTNVELLAIYSKAFQFIYEEEEKEVGNPGHIQGMLNRGVSHGRYGIWGHDLSDLVYNGFSDVLIYKDFIFCEFRVDS</sequence>
<gene>
    <name evidence="2" type="ORF">DDB_G0272572</name>
    <name evidence="1" type="ORF">DDB_G0273937</name>
</gene>
<accession>Q86JZ0</accession>
<dbReference type="dictyBase" id="DDB_G0273937"/>
<reference evidence="1 3" key="2">
    <citation type="journal article" date="2005" name="Nature">
        <title>The genome of the social amoeba Dictyostelium discoideum.</title>
        <authorList>
            <consortium name="The Dictyostelium discoideum Sequencing Consortium"/>
            <person name="Eichinger L."/>
            <person name="Pachebat J.A."/>
            <person name="Glockner G."/>
            <person name="Rajandream M.A."/>
            <person name="Sucgang R."/>
            <person name="Berriman M."/>
            <person name="Song J."/>
            <person name="Olsen R."/>
            <person name="Szafranski K."/>
            <person name="Xu Q."/>
            <person name="Tunggal B."/>
            <person name="Kummerfeld S."/>
            <person name="Madera M."/>
            <person name="Konfortov B.A."/>
            <person name="Rivero F."/>
            <person name="Bankier A.T."/>
            <person name="Lehmann R."/>
            <person name="Hamlin N."/>
            <person name="Davies R."/>
            <person name="Gaudet P."/>
            <person name="Fey P."/>
            <person name="Pilcher K."/>
            <person name="Chen G."/>
            <person name="Saunders D."/>
            <person name="Sodergren E."/>
            <person name="Davis P."/>
            <person name="Kerhornou A."/>
            <person name="Nie X."/>
            <person name="Hall N."/>
            <person name="Anjard C."/>
            <person name="Hemphill L."/>
            <person name="Bason N."/>
            <person name="Farbrother P."/>
            <person name="Desany B."/>
            <person name="Just E."/>
            <person name="Morio T."/>
            <person name="Rost R."/>
            <person name="Churcher C."/>
            <person name="Cooper J."/>
            <person name="Haydock S."/>
            <person name="van Driessche N."/>
            <person name="Cronin A."/>
            <person name="Goodhead I."/>
            <person name="Muzny D."/>
            <person name="Mourier T."/>
            <person name="Pain A."/>
            <person name="Lu M."/>
            <person name="Harper D."/>
            <person name="Lindsay R."/>
            <person name="Hauser H."/>
            <person name="James K."/>
            <person name="Quiles M."/>
            <person name="Madan Babu M."/>
            <person name="Saito T."/>
            <person name="Buchrieser C."/>
            <person name="Wardroper A."/>
            <person name="Felder M."/>
            <person name="Thangavelu M."/>
            <person name="Johnson D."/>
            <person name="Knights A."/>
            <person name="Loulseged H."/>
            <person name="Mungall K."/>
            <person name="Oliver K."/>
            <person name="Price C."/>
            <person name="Quail M.A."/>
            <person name="Urushihara H."/>
            <person name="Hernandez J."/>
            <person name="Rabbinowitsch E."/>
            <person name="Steffen D."/>
            <person name="Sanders M."/>
            <person name="Ma J."/>
            <person name="Kohara Y."/>
            <person name="Sharp S."/>
            <person name="Simmonds M."/>
            <person name="Spiegler S."/>
            <person name="Tivey A."/>
            <person name="Sugano S."/>
            <person name="White B."/>
            <person name="Walker D."/>
            <person name="Woodward J."/>
            <person name="Winckler T."/>
            <person name="Tanaka Y."/>
            <person name="Shaulsky G."/>
            <person name="Schleicher M."/>
            <person name="Weinstock G."/>
            <person name="Rosenthal A."/>
            <person name="Cox E.C."/>
            <person name="Chisholm R.L."/>
            <person name="Gibbs R."/>
            <person name="Loomis W.F."/>
            <person name="Platzer M."/>
            <person name="Kay R.R."/>
            <person name="Williams J."/>
            <person name="Dear P.H."/>
            <person name="Noegel A.A."/>
            <person name="Barrell B."/>
            <person name="Kuspa A."/>
        </authorList>
    </citation>
    <scope>NUCLEOTIDE SEQUENCE [LARGE SCALE GENOMIC DNA]</scope>
    <source>
        <strain evidence="1 3">AX4</strain>
    </source>
</reference>
<proteinExistence type="predicted"/>
<dbReference type="FunCoup" id="Q556M8">
    <property type="interactions" value="1"/>
</dbReference>